<protein>
    <submittedName>
        <fullName evidence="2">Enoyl-CoA hydratase</fullName>
    </submittedName>
</protein>
<dbReference type="RefSeq" id="WP_109648163.1">
    <property type="nucleotide sequence ID" value="NZ_QGGB01000012.1"/>
</dbReference>
<accession>A0A316TKM5</accession>
<dbReference type="CDD" id="cd06558">
    <property type="entry name" value="crotonase-like"/>
    <property type="match status" value="1"/>
</dbReference>
<evidence type="ECO:0000313" key="3">
    <source>
        <dbReference type="Proteomes" id="UP000245533"/>
    </source>
</evidence>
<dbReference type="EMBL" id="QGGB01000012">
    <property type="protein sequence ID" value="PWN05087.1"/>
    <property type="molecule type" value="Genomic_DNA"/>
</dbReference>
<dbReference type="InterPro" id="IPR029045">
    <property type="entry name" value="ClpP/crotonase-like_dom_sf"/>
</dbReference>
<dbReference type="AlphaFoldDB" id="A0A316TKM5"/>
<organism evidence="2 3">
    <name type="scientific">Rhodohalobacter mucosus</name>
    <dbReference type="NCBI Taxonomy" id="2079485"/>
    <lineage>
        <taxon>Bacteria</taxon>
        <taxon>Pseudomonadati</taxon>
        <taxon>Balneolota</taxon>
        <taxon>Balneolia</taxon>
        <taxon>Balneolales</taxon>
        <taxon>Balneolaceae</taxon>
        <taxon>Rhodohalobacter</taxon>
    </lineage>
</organism>
<evidence type="ECO:0000313" key="2">
    <source>
        <dbReference type="EMBL" id="PWN05087.1"/>
    </source>
</evidence>
<dbReference type="GO" id="GO:0003824">
    <property type="term" value="F:catalytic activity"/>
    <property type="evidence" value="ECO:0007669"/>
    <property type="project" value="UniProtKB-ARBA"/>
</dbReference>
<dbReference type="Proteomes" id="UP000245533">
    <property type="component" value="Unassembled WGS sequence"/>
</dbReference>
<dbReference type="SUPFAM" id="SSF52096">
    <property type="entry name" value="ClpP/crotonase"/>
    <property type="match status" value="1"/>
</dbReference>
<keyword evidence="3" id="KW-1185">Reference proteome</keyword>
<dbReference type="InterPro" id="IPR001753">
    <property type="entry name" value="Enoyl-CoA_hydra/iso"/>
</dbReference>
<proteinExistence type="inferred from homology"/>
<gene>
    <name evidence="2" type="ORF">DDZ15_16145</name>
</gene>
<dbReference type="Gene3D" id="3.90.226.10">
    <property type="entry name" value="2-enoyl-CoA Hydratase, Chain A, domain 1"/>
    <property type="match status" value="1"/>
</dbReference>
<dbReference type="OrthoDB" id="638407at2"/>
<dbReference type="InterPro" id="IPR051683">
    <property type="entry name" value="Enoyl-CoA_Hydratase/Isomerase"/>
</dbReference>
<name>A0A316TKM5_9BACT</name>
<comment type="similarity">
    <text evidence="1">Belongs to the enoyl-CoA hydratase/isomerase family.</text>
</comment>
<evidence type="ECO:0000256" key="1">
    <source>
        <dbReference type="ARBA" id="ARBA00005254"/>
    </source>
</evidence>
<dbReference type="PANTHER" id="PTHR42964:SF1">
    <property type="entry name" value="POLYKETIDE BIOSYNTHESIS ENOYL-COA HYDRATASE PKSH-RELATED"/>
    <property type="match status" value="1"/>
</dbReference>
<dbReference type="PANTHER" id="PTHR42964">
    <property type="entry name" value="ENOYL-COA HYDRATASE"/>
    <property type="match status" value="1"/>
</dbReference>
<comment type="caution">
    <text evidence="2">The sequence shown here is derived from an EMBL/GenBank/DDBJ whole genome shotgun (WGS) entry which is preliminary data.</text>
</comment>
<dbReference type="Pfam" id="PF00378">
    <property type="entry name" value="ECH_1"/>
    <property type="match status" value="1"/>
</dbReference>
<reference evidence="2 3" key="1">
    <citation type="submission" date="2018-05" db="EMBL/GenBank/DDBJ databases">
        <title>Rhodohalobacter halophilus gen. nov., sp. nov., a moderately halophilic member of the family Balneolaceae.</title>
        <authorList>
            <person name="Liu Z.-W."/>
        </authorList>
    </citation>
    <scope>NUCLEOTIDE SEQUENCE [LARGE SCALE GENOMIC DNA]</scope>
    <source>
        <strain evidence="2 3">8A47</strain>
    </source>
</reference>
<sequence>MSKKENGSITYSVTNKIGTIEFYHPKGNSLPGVLLRKLADTVQEAGKDGNANVIVLRSKGDGAFCAGASFDELLAVTNMDEGKEFFMGFAQVLNAMRTCPKPIIARIHGKTVGGGIGIAAASDFTFAHTDASIKLSELALGIGPFVVGPAVGRKIGVSAFSTLAFDARTWYTSEWARQKGLYNKLLATIDDLDDAVDKLARELAGSNPEAMRELKEITWQGTGHWDATLEQRAEISGRLVLSDFTREFIKEFKKK</sequence>